<protein>
    <recommendedName>
        <fullName evidence="1">Reverse transcriptase domain-containing protein</fullName>
    </recommendedName>
</protein>
<dbReference type="InterPro" id="IPR043502">
    <property type="entry name" value="DNA/RNA_pol_sf"/>
</dbReference>
<evidence type="ECO:0000313" key="2">
    <source>
        <dbReference type="EMBL" id="GAU28506.1"/>
    </source>
</evidence>
<dbReference type="Gene3D" id="3.60.10.10">
    <property type="entry name" value="Endonuclease/exonuclease/phosphatase"/>
    <property type="match status" value="1"/>
</dbReference>
<proteinExistence type="predicted"/>
<dbReference type="SUPFAM" id="SSF56672">
    <property type="entry name" value="DNA/RNA polymerases"/>
    <property type="match status" value="1"/>
</dbReference>
<dbReference type="InterPro" id="IPR026960">
    <property type="entry name" value="RVT-Znf"/>
</dbReference>
<dbReference type="SUPFAM" id="SSF56219">
    <property type="entry name" value="DNase I-like"/>
    <property type="match status" value="1"/>
</dbReference>
<name>A0A2Z6M861_TRISU</name>
<dbReference type="Pfam" id="PF13966">
    <property type="entry name" value="zf-RVT"/>
    <property type="match status" value="1"/>
</dbReference>
<evidence type="ECO:0000259" key="1">
    <source>
        <dbReference type="PROSITE" id="PS50878"/>
    </source>
</evidence>
<dbReference type="OrthoDB" id="1409033at2759"/>
<dbReference type="InterPro" id="IPR000477">
    <property type="entry name" value="RT_dom"/>
</dbReference>
<reference evidence="3" key="1">
    <citation type="journal article" date="2017" name="Front. Plant Sci.">
        <title>Climate Clever Clovers: New Paradigm to Reduce the Environmental Footprint of Ruminants by Breeding Low Methanogenic Forages Utilizing Haplotype Variation.</title>
        <authorList>
            <person name="Kaur P."/>
            <person name="Appels R."/>
            <person name="Bayer P.E."/>
            <person name="Keeble-Gagnere G."/>
            <person name="Wang J."/>
            <person name="Hirakawa H."/>
            <person name="Shirasawa K."/>
            <person name="Vercoe P."/>
            <person name="Stefanova K."/>
            <person name="Durmic Z."/>
            <person name="Nichols P."/>
            <person name="Revell C."/>
            <person name="Isobe S.N."/>
            <person name="Edwards D."/>
            <person name="Erskine W."/>
        </authorList>
    </citation>
    <scope>NUCLEOTIDE SEQUENCE [LARGE SCALE GENOMIC DNA]</scope>
    <source>
        <strain evidence="3">cv. Daliak</strain>
    </source>
</reference>
<feature type="domain" description="Reverse transcriptase" evidence="1">
    <location>
        <begin position="483"/>
        <end position="743"/>
    </location>
</feature>
<dbReference type="Pfam" id="PF03372">
    <property type="entry name" value="Exo_endo_phos"/>
    <property type="match status" value="1"/>
</dbReference>
<dbReference type="PROSITE" id="PS50878">
    <property type="entry name" value="RT_POL"/>
    <property type="match status" value="1"/>
</dbReference>
<dbReference type="PANTHER" id="PTHR46890">
    <property type="entry name" value="NON-LTR RETROLELEMENT REVERSE TRANSCRIPTASE-LIKE PROTEIN-RELATED"/>
    <property type="match status" value="1"/>
</dbReference>
<keyword evidence="3" id="KW-1185">Reference proteome</keyword>
<dbReference type="Proteomes" id="UP000242715">
    <property type="component" value="Unassembled WGS sequence"/>
</dbReference>
<dbReference type="EMBL" id="DF973374">
    <property type="protein sequence ID" value="GAU28506.1"/>
    <property type="molecule type" value="Genomic_DNA"/>
</dbReference>
<dbReference type="AlphaFoldDB" id="A0A2Z6M861"/>
<evidence type="ECO:0000313" key="3">
    <source>
        <dbReference type="Proteomes" id="UP000242715"/>
    </source>
</evidence>
<dbReference type="CDD" id="cd01650">
    <property type="entry name" value="RT_nLTR_like"/>
    <property type="match status" value="1"/>
</dbReference>
<dbReference type="Pfam" id="PF00078">
    <property type="entry name" value="RVT_1"/>
    <property type="match status" value="1"/>
</dbReference>
<dbReference type="InterPro" id="IPR036691">
    <property type="entry name" value="Endo/exonu/phosph_ase_sf"/>
</dbReference>
<dbReference type="GO" id="GO:0003824">
    <property type="term" value="F:catalytic activity"/>
    <property type="evidence" value="ECO:0007669"/>
    <property type="project" value="InterPro"/>
</dbReference>
<gene>
    <name evidence="2" type="ORF">TSUD_156630</name>
</gene>
<sequence length="1091" mass="122152">MKIFSWNIRGLGGMEKRQEIRKLVGNQNPSLLCLQETKLQCCDSAVCTSLWGNSPHAFSYRPSVGASGGLLTLWDSSEVDVWASESREYVLWCHGRFIKYGEEFSVANVYAPCDPGAKQQLWDSLSERIQALGRSRVCVCGDFNAVRSLEERRSVSGRSQSLDHISFNRFIDDNNLIDLPLCGRKFTWFKGDDLSMSRLDRFLLSGEWCLTWPNCTQVARMRGLSHHYPLILAVNVEEWGPRPSRMLKCWKDVPGYNTFIKDKWNSFQVVGWGGFVLKEKFKMIKMALKDWHKTHTQNLPSGIESLQDRLAALDEKEGDVVLSDVEIAELHGVTLDIHSLSRLNASICWQQSRSRWLSEGDANSKYFHSVLANRRRGNAISSLQVGNATVEGVDPIKQAVVCHLASHFKVVNVERPGVDSLNFKRLHPPEVSSLIKSFSLAEVKAAVWDCDSYKSPGPGGINFGFIKDFWNELQGDVMRFIAEFHRNGRLTKGLNATFIALIPKVESPQRLNDFRPISLVGSLYKILAKVLANRLRLVMGSVISESQTAFVRDRQILDGILIANEVVDEARRAKKELHLFKVDFEKAYDSVNWGYLDVVMGRMGFPTLWRKWIKECVCTATASVLVNGSPSDEFPLERGLRQGDPLSPFLFLLAAEGLHVLMEAMEAQNLFTGYSVGDSAPISMSHLQFADDTLLMGTKSWANVRALRAMLVLFETMSGLKVNFNKSMLVGVNIPDSWLGEAASALCCRVGKITFLYLGLPIGGDPRRLSFWEPVLTRLKKRLSGWKSRLLSFGGHLVLLKSVLTSLPVYVLSFFKAPSSRYGVERGRLCAGGTRGSAWWRELARIRYGGGETEGGWFGGHISRKVGDGSDTFLWTDPWVDGTPLCERFGRLFDLTVNKSVLVADMFLLGWGGGGGAWVWCRPLRAWEEEMLGECQALLLTISLQAHSSDKWLWQPDLDGGYTVRGAYQLLTNQDVVPLDAVTRLIWHSQVPLKVSICAWRFLRDRLPTKANLSSRGILPVGDLHCVCGCGVVELAQHVFLSCSTFGSLWSFVSSWVGSSFVTAQTLSDHFVRFTSSAGGTRARRSFMQLI</sequence>
<dbReference type="InterPro" id="IPR005135">
    <property type="entry name" value="Endo/exonuclease/phosphatase"/>
</dbReference>
<dbReference type="InterPro" id="IPR052343">
    <property type="entry name" value="Retrotransposon-Effector_Assoc"/>
</dbReference>
<dbReference type="PANTHER" id="PTHR46890:SF48">
    <property type="entry name" value="RNA-DIRECTED DNA POLYMERASE"/>
    <property type="match status" value="1"/>
</dbReference>
<accession>A0A2Z6M861</accession>
<organism evidence="2 3">
    <name type="scientific">Trifolium subterraneum</name>
    <name type="common">Subterranean clover</name>
    <dbReference type="NCBI Taxonomy" id="3900"/>
    <lineage>
        <taxon>Eukaryota</taxon>
        <taxon>Viridiplantae</taxon>
        <taxon>Streptophyta</taxon>
        <taxon>Embryophyta</taxon>
        <taxon>Tracheophyta</taxon>
        <taxon>Spermatophyta</taxon>
        <taxon>Magnoliopsida</taxon>
        <taxon>eudicotyledons</taxon>
        <taxon>Gunneridae</taxon>
        <taxon>Pentapetalae</taxon>
        <taxon>rosids</taxon>
        <taxon>fabids</taxon>
        <taxon>Fabales</taxon>
        <taxon>Fabaceae</taxon>
        <taxon>Papilionoideae</taxon>
        <taxon>50 kb inversion clade</taxon>
        <taxon>NPAAA clade</taxon>
        <taxon>Hologalegina</taxon>
        <taxon>IRL clade</taxon>
        <taxon>Trifolieae</taxon>
        <taxon>Trifolium</taxon>
    </lineage>
</organism>